<feature type="signal peptide" evidence="7">
    <location>
        <begin position="1"/>
        <end position="32"/>
    </location>
</feature>
<feature type="domain" description="Streptococcal pilin isopeptide linkage" evidence="9">
    <location>
        <begin position="1362"/>
        <end position="1478"/>
    </location>
</feature>
<keyword evidence="3" id="KW-0964">Secreted</keyword>
<dbReference type="Gene3D" id="2.60.40.1280">
    <property type="match status" value="1"/>
</dbReference>
<dbReference type="SUPFAM" id="SSF49401">
    <property type="entry name" value="Bacterial adhesins"/>
    <property type="match status" value="4"/>
</dbReference>
<keyword evidence="5" id="KW-0572">Peptidoglycan-anchor</keyword>
<evidence type="ECO:0000259" key="8">
    <source>
        <dbReference type="Pfam" id="PF05737"/>
    </source>
</evidence>
<evidence type="ECO:0000256" key="7">
    <source>
        <dbReference type="SAM" id="SignalP"/>
    </source>
</evidence>
<evidence type="ECO:0000256" key="6">
    <source>
        <dbReference type="SAM" id="Phobius"/>
    </source>
</evidence>
<dbReference type="STRING" id="1122934.SAMN02745691_01879"/>
<evidence type="ECO:0000256" key="3">
    <source>
        <dbReference type="ARBA" id="ARBA00022525"/>
    </source>
</evidence>
<dbReference type="NCBIfam" id="TIGR03786">
    <property type="entry name" value="strep_pil_rpt"/>
    <property type="match status" value="5"/>
</dbReference>
<dbReference type="Pfam" id="PF05737">
    <property type="entry name" value="Collagen_bind"/>
    <property type="match status" value="1"/>
</dbReference>
<dbReference type="RefSeq" id="WP_178138577.1">
    <property type="nucleotide sequence ID" value="NZ_FQYT01000020.1"/>
</dbReference>
<feature type="transmembrane region" description="Helical" evidence="6">
    <location>
        <begin position="1873"/>
        <end position="1890"/>
    </location>
</feature>
<keyword evidence="6" id="KW-1133">Transmembrane helix</keyword>
<dbReference type="GO" id="GO:0005518">
    <property type="term" value="F:collagen binding"/>
    <property type="evidence" value="ECO:0007669"/>
    <property type="project" value="InterPro"/>
</dbReference>
<dbReference type="Gene3D" id="2.60.40.3050">
    <property type="match status" value="5"/>
</dbReference>
<keyword evidence="2" id="KW-0134">Cell wall</keyword>
<dbReference type="InterPro" id="IPR038174">
    <property type="entry name" value="Strep_pil_link_sf"/>
</dbReference>
<comment type="subcellular location">
    <subcellularLocation>
        <location evidence="1">Secreted</location>
        <location evidence="1">Cell wall</location>
    </subcellularLocation>
</comment>
<dbReference type="EMBL" id="FQYT01000020">
    <property type="protein sequence ID" value="SHJ39931.1"/>
    <property type="molecule type" value="Genomic_DNA"/>
</dbReference>
<sequence length="1897" mass="206726">MKRHKKILRRIQAFVLFLVIMITTMPVQQANASDGSNQTGNTDIMRTVSLSYKLKAASEFVDLLDPYEIADSSKVEKFHAKYTFMLKDNIDELTGEENRTVKSGDYYLIDLPKELQISNPTNGSILGNDNKPIANYSFLQNADNSWQIRIVFTDYIDSPDEFEIHGEMEFDFTLDLSSVAAGTSTVVYIPIDNENNIELGITKPIPPATTPVSLTKTVSSYNNATRELVWKVNMLPTTGVFSGCIFTDTIDVAHLELKSIQHGSITLVEGVDYVFDSSTGKITYTIPNGRDGTNYKEITITTVVKRSVYGNLSATTISNRAELSGGDYDVDLDSNTASQTITPNWLGKSGTIYQGNKILWTIRANITNQAMYNAVITDRFQADVRLDKSTVKLGNTTIQVFDNAHSPANATEIYGLYTENADGTSELKIYLPRDKANAATETQTVTLVTNIVSPDTKGAQTPVYNNTASLDCNYVGDGGGEGTLPTVNLDQIGVAVPYVSVVKGHSTLTAEDKRNGTITWTIAAASNLSDYGQARIVDTLPLDQDYVAGEIYCGSQKIDATTNPKAEISPDGRTLTITYENNGALQTQQNFTVKTKIKQEIYGQNINRNFTNQVSATLFSSTTGEALVASSDTESVNVNNNVISKAPSAYNGNNTKAGQNPRVVFSITVNSNLMALQNADITDDLSKISTEFRKTGESTFSNISGVKWTYVANTLNITKSAGTRDSLDLSAITAAATYENDIININFGKNVPVNDKYIITFTAELDVSQNAIFKENGTIRCRGNVASVVADGLRSGVISSAPTNYSGEIKNEVLGKSGVHLIAEQQVLWTINLNQHKVALNNSQVVDILPKGITLDPTSIKLYKNVIGTDENFVTGTNIETQGTLVPFTYTYLPATEGGMEGRYILTVDLPDNSTEYILRFATDIDSSLLGKQVSNTAYYAGESALPENTSTSIFTLASASGGGSTTKASVTVNKMSKDNGTSLNGAMFALHWLRGGDASDPVYVRTLTETNGSVIFRGLTRGEIYTITEVAAPEGYLIDAPDPVQITVPSVGTGNVAALNFYDSPIKTGSWTPLAVKKLDGKNIVHPFNFEISEDSVSVLTGVTQNKLSNGDYSVVFSMKDGLDAENVLHFTDDHIFADTDAAGTEYLVMTKTLRMKEIPSGLAGYVYDDTIHTLVVKVYNVKGQANLKVVVEDGGGNILSDNSGTFTSDKIPVFQNAYRANGSMQFSAEKTLIGHNLAADYFSFELYEGDTLIETVKNQTGSLTGAATYSGGINFSSIPYDQSDVGTKTYTIKEKDTGLAGYTYDGAVYTVVVKITDNDNGTLSSNIESIKKTVGSVATNESSIAFTNTYTASDIDVNLTASKTLSGRTLEDQQFSFTLSQVNEDGTFIKEIGTVKNIGNNIDLPKLTFKQSDIGLSYFYKVSEVNEGNAGYTYDDSEYYVKITVLDNGDGTLRTVQTMTKEANSVTEITFDNIYQATGSAQITATKILTGKELPNEQFSFAMQQIDLLTGNSIGENSVVRNAEDGSIVFPEITYTEADAGKSYDYTISELNEGVGGYTYDPVVYTVHVSVSDNGDGTLTAQKTVSAPAGKTDITFSNTYVTSDTSISLHAEKILNGRKIENQQFTFRLDQITETGDFVNEIQEVRNDEDGMIVFDELVFTQADMGNVYYYRISEVNDNKAGYTYDESVYIIKIQIKDNNDGTLSVIKAIQKDEELVTEMLFENTYRTSDVSIQLTANKTLTGHTLAGGQFRFALVGNSYINGSDSLIEEVANNDTGKIVFAPITYTQKDMGKSFKYSLYEINDNKSGYQYDDTEYIIEVKIVDNGDGTLKADTTIMKTPGDYAVNAEDIGFANQYKAISVTAATNDDSPILWYTFTALLSLTVLLVLRKRRVRI</sequence>
<accession>A0A1M6IZS6</accession>
<evidence type="ECO:0000259" key="10">
    <source>
        <dbReference type="Pfam" id="PF17802"/>
    </source>
</evidence>
<organism evidence="11 12">
    <name type="scientific">Parasporobacterium paucivorans DSM 15970</name>
    <dbReference type="NCBI Taxonomy" id="1122934"/>
    <lineage>
        <taxon>Bacteria</taxon>
        <taxon>Bacillati</taxon>
        <taxon>Bacillota</taxon>
        <taxon>Clostridia</taxon>
        <taxon>Lachnospirales</taxon>
        <taxon>Lachnospiraceae</taxon>
        <taxon>Parasporobacterium</taxon>
    </lineage>
</organism>
<dbReference type="Gene3D" id="2.60.40.740">
    <property type="match status" value="3"/>
</dbReference>
<evidence type="ECO:0000256" key="4">
    <source>
        <dbReference type="ARBA" id="ARBA00022729"/>
    </source>
</evidence>
<proteinExistence type="predicted"/>
<keyword evidence="6" id="KW-0472">Membrane</keyword>
<evidence type="ECO:0000256" key="2">
    <source>
        <dbReference type="ARBA" id="ARBA00022512"/>
    </source>
</evidence>
<dbReference type="InterPro" id="IPR022464">
    <property type="entry name" value="Strep_pil_isopept_link"/>
</dbReference>
<evidence type="ECO:0000313" key="12">
    <source>
        <dbReference type="Proteomes" id="UP000184342"/>
    </source>
</evidence>
<protein>
    <submittedName>
        <fullName evidence="11">Pilin isopeptide linkage domain-containing protein</fullName>
    </submittedName>
</protein>
<dbReference type="InterPro" id="IPR013783">
    <property type="entry name" value="Ig-like_fold"/>
</dbReference>
<keyword evidence="6" id="KW-0812">Transmembrane</keyword>
<feature type="chain" id="PRO_5012454998" evidence="7">
    <location>
        <begin position="33"/>
        <end position="1897"/>
    </location>
</feature>
<feature type="domain" description="Streptococcal pilin isopeptide linkage" evidence="9">
    <location>
        <begin position="1229"/>
        <end position="1353"/>
    </location>
</feature>
<evidence type="ECO:0000256" key="1">
    <source>
        <dbReference type="ARBA" id="ARBA00004191"/>
    </source>
</evidence>
<feature type="domain" description="Streptococcal pilin isopeptide linkage" evidence="9">
    <location>
        <begin position="1612"/>
        <end position="1728"/>
    </location>
</feature>
<dbReference type="InterPro" id="IPR008456">
    <property type="entry name" value="Collagen-bd_dom"/>
</dbReference>
<keyword evidence="12" id="KW-1185">Reference proteome</keyword>
<dbReference type="InterPro" id="IPR011252">
    <property type="entry name" value="Fibrogen-bd_dom1"/>
</dbReference>
<evidence type="ECO:0000313" key="11">
    <source>
        <dbReference type="EMBL" id="SHJ39931.1"/>
    </source>
</evidence>
<dbReference type="Proteomes" id="UP000184342">
    <property type="component" value="Unassembled WGS sequence"/>
</dbReference>
<dbReference type="GO" id="GO:0007155">
    <property type="term" value="P:cell adhesion"/>
    <property type="evidence" value="ECO:0007669"/>
    <property type="project" value="InterPro"/>
</dbReference>
<dbReference type="InterPro" id="IPR041033">
    <property type="entry name" value="SpaA_PFL_dom_1"/>
</dbReference>
<gene>
    <name evidence="11" type="ORF">SAMN02745691_01879</name>
</gene>
<feature type="domain" description="Collagen binding" evidence="8">
    <location>
        <begin position="813"/>
        <end position="945"/>
    </location>
</feature>
<keyword evidence="4 7" id="KW-0732">Signal</keyword>
<evidence type="ECO:0000256" key="5">
    <source>
        <dbReference type="ARBA" id="ARBA00023088"/>
    </source>
</evidence>
<evidence type="ECO:0000259" key="9">
    <source>
        <dbReference type="Pfam" id="PF12892"/>
    </source>
</evidence>
<feature type="domain" description="SpaA-like prealbumin fold" evidence="10">
    <location>
        <begin position="970"/>
        <end position="1057"/>
    </location>
</feature>
<dbReference type="Pfam" id="PF12892">
    <property type="entry name" value="FctA"/>
    <property type="match status" value="5"/>
</dbReference>
<dbReference type="Pfam" id="PF17802">
    <property type="entry name" value="SpaA"/>
    <property type="match status" value="1"/>
</dbReference>
<dbReference type="Gene3D" id="2.60.40.10">
    <property type="entry name" value="Immunoglobulins"/>
    <property type="match status" value="1"/>
</dbReference>
<feature type="domain" description="Streptococcal pilin isopeptide linkage" evidence="9">
    <location>
        <begin position="1738"/>
        <end position="1859"/>
    </location>
</feature>
<dbReference type="InterPro" id="IPR008966">
    <property type="entry name" value="Adhesion_dom_sf"/>
</dbReference>
<name>A0A1M6IZS6_9FIRM</name>
<feature type="domain" description="Streptococcal pilin isopeptide linkage" evidence="9">
    <location>
        <begin position="1485"/>
        <end position="1602"/>
    </location>
</feature>
<reference evidence="11 12" key="1">
    <citation type="submission" date="2016-11" db="EMBL/GenBank/DDBJ databases">
        <authorList>
            <person name="Jaros S."/>
            <person name="Januszkiewicz K."/>
            <person name="Wedrychowicz H."/>
        </authorList>
    </citation>
    <scope>NUCLEOTIDE SEQUENCE [LARGE SCALE GENOMIC DNA]</scope>
    <source>
        <strain evidence="11 12">DSM 15970</strain>
    </source>
</reference>